<accession>A0A2M8Z086</accession>
<dbReference type="EMBL" id="PGET01000001">
    <property type="protein sequence ID" value="PJJ26851.1"/>
    <property type="molecule type" value="Genomic_DNA"/>
</dbReference>
<evidence type="ECO:0000256" key="1">
    <source>
        <dbReference type="ARBA" id="ARBA00022737"/>
    </source>
</evidence>
<feature type="domain" description="PRD" evidence="3">
    <location>
        <begin position="204"/>
        <end position="316"/>
    </location>
</feature>
<evidence type="ECO:0000313" key="5">
    <source>
        <dbReference type="Proteomes" id="UP000231092"/>
    </source>
</evidence>
<gene>
    <name evidence="4" type="ORF">H171_0295</name>
</gene>
<dbReference type="InterPro" id="IPR011608">
    <property type="entry name" value="PRD"/>
</dbReference>
<dbReference type="Proteomes" id="UP000231092">
    <property type="component" value="Unassembled WGS sequence"/>
</dbReference>
<dbReference type="PANTHER" id="PTHR30185:SF15">
    <property type="entry name" value="CRYPTIC BETA-GLUCOSIDE BGL OPERON ANTITERMINATOR"/>
    <property type="match status" value="1"/>
</dbReference>
<dbReference type="PANTHER" id="PTHR30185">
    <property type="entry name" value="CRYPTIC BETA-GLUCOSIDE BGL OPERON ANTITERMINATOR"/>
    <property type="match status" value="1"/>
</dbReference>
<name>A0A2M8Z086_9FIRM</name>
<dbReference type="AlphaFoldDB" id="A0A2M8Z086"/>
<feature type="domain" description="PRD" evidence="3">
    <location>
        <begin position="99"/>
        <end position="203"/>
    </location>
</feature>
<reference evidence="4 5" key="1">
    <citation type="submission" date="2017-11" db="EMBL/GenBank/DDBJ databases">
        <title>Understudied soil microbes with underappreciated capabilities: Untangling the Clostridium saccharolyticum group.</title>
        <authorList>
            <person name="Leschine S."/>
        </authorList>
    </citation>
    <scope>NUCLEOTIDE SEQUENCE [LARGE SCALE GENOMIC DNA]</scope>
    <source>
        <strain evidence="4 5">18A</strain>
    </source>
</reference>
<dbReference type="InterPro" id="IPR050661">
    <property type="entry name" value="BglG_antiterminators"/>
</dbReference>
<dbReference type="InterPro" id="IPR036634">
    <property type="entry name" value="PRD_sf"/>
</dbReference>
<dbReference type="InterPro" id="IPR036650">
    <property type="entry name" value="CAT_RNA-bd_dom_sf"/>
</dbReference>
<dbReference type="SMART" id="SM01061">
    <property type="entry name" value="CAT_RBD"/>
    <property type="match status" value="1"/>
</dbReference>
<dbReference type="Pfam" id="PF00874">
    <property type="entry name" value="PRD"/>
    <property type="match status" value="2"/>
</dbReference>
<keyword evidence="1" id="KW-0677">Repeat</keyword>
<keyword evidence="2" id="KW-1133">Transmembrane helix</keyword>
<evidence type="ECO:0000259" key="3">
    <source>
        <dbReference type="PROSITE" id="PS51372"/>
    </source>
</evidence>
<proteinExistence type="predicted"/>
<evidence type="ECO:0000256" key="2">
    <source>
        <dbReference type="SAM" id="Phobius"/>
    </source>
</evidence>
<keyword evidence="2" id="KW-0812">Transmembrane</keyword>
<dbReference type="Gene3D" id="2.30.24.10">
    <property type="entry name" value="CAT RNA-binding domain"/>
    <property type="match status" value="1"/>
</dbReference>
<dbReference type="GO" id="GO:0006355">
    <property type="term" value="P:regulation of DNA-templated transcription"/>
    <property type="evidence" value="ECO:0007669"/>
    <property type="project" value="InterPro"/>
</dbReference>
<comment type="caution">
    <text evidence="4">The sequence shown here is derived from an EMBL/GenBank/DDBJ whole genome shotgun (WGS) entry which is preliminary data.</text>
</comment>
<protein>
    <submittedName>
        <fullName evidence="4">BglG family transcriptional antiterminator</fullName>
    </submittedName>
</protein>
<dbReference type="SUPFAM" id="SSF50151">
    <property type="entry name" value="SacY-like RNA-binding domain"/>
    <property type="match status" value="1"/>
</dbReference>
<dbReference type="InterPro" id="IPR004341">
    <property type="entry name" value="CAT_RNA-bd_dom"/>
</dbReference>
<dbReference type="Pfam" id="PF03123">
    <property type="entry name" value="CAT_RBD"/>
    <property type="match status" value="1"/>
</dbReference>
<dbReference type="GO" id="GO:0003723">
    <property type="term" value="F:RNA binding"/>
    <property type="evidence" value="ECO:0007669"/>
    <property type="project" value="InterPro"/>
</dbReference>
<dbReference type="Gene3D" id="1.10.1790.10">
    <property type="entry name" value="PRD domain"/>
    <property type="match status" value="2"/>
</dbReference>
<dbReference type="PROSITE" id="PS51372">
    <property type="entry name" value="PRD_2"/>
    <property type="match status" value="2"/>
</dbReference>
<organism evidence="4 5">
    <name type="scientific">[Clostridium] celerecrescens 18A</name>
    <dbReference type="NCBI Taxonomy" id="1286362"/>
    <lineage>
        <taxon>Bacteria</taxon>
        <taxon>Bacillati</taxon>
        <taxon>Bacillota</taxon>
        <taxon>Clostridia</taxon>
        <taxon>Lachnospirales</taxon>
        <taxon>Lachnospiraceae</taxon>
        <taxon>Lacrimispora</taxon>
    </lineage>
</organism>
<dbReference type="SUPFAM" id="SSF63520">
    <property type="entry name" value="PTS-regulatory domain, PRD"/>
    <property type="match status" value="2"/>
</dbReference>
<keyword evidence="2" id="KW-0472">Membrane</keyword>
<evidence type="ECO:0000313" key="4">
    <source>
        <dbReference type="EMBL" id="PJJ26851.1"/>
    </source>
</evidence>
<feature type="transmembrane region" description="Helical" evidence="2">
    <location>
        <begin position="14"/>
        <end position="32"/>
    </location>
</feature>
<sequence length="317" mass="37298">MDREYGLNIYETCLVPGIFIPGIRWVFFFGGIRKMRIVKFLNNNAALVLDEKGRELVVMGKGIAHLSHKNEEISRELIDKTFILEDRSQLAQYTQLFSEIPGPIFELAGRFVTKAKEDLNRTLQNSLVISLADHLNSMVARGKMRAYLENRMLWDIRKMYQDEFRLSRELVAEFNKLYDTLYDDHEAATLAMHFVNAELESGMENAGKITKLIGEILNIVKYHFLIDYDEESYAYYRFVTHLRVLAQRIFQGSQLNDADMSEILKDHLSERYEDTFQCVKKIRDFFWIHYQYCFTEQEGLYLAIHIIKILDDNIKID</sequence>